<keyword evidence="2" id="KW-0274">FAD</keyword>
<dbReference type="PANTHER" id="PTHR11552">
    <property type="entry name" value="GLUCOSE-METHANOL-CHOLINE GMC OXIDOREDUCTASE"/>
    <property type="match status" value="1"/>
</dbReference>
<reference evidence="4 5" key="1">
    <citation type="submission" date="2017-06" db="EMBL/GenBank/DDBJ databases">
        <title>Ant-infecting Ophiocordyceps genomes reveal a high diversity of potential behavioral manipulation genes and a possible major role for enterotoxins.</title>
        <authorList>
            <person name="De Bekker C."/>
            <person name="Evans H.C."/>
            <person name="Brachmann A."/>
            <person name="Hughes D.P."/>
        </authorList>
    </citation>
    <scope>NUCLEOTIDE SEQUENCE [LARGE SCALE GENOMIC DNA]</scope>
    <source>
        <strain evidence="4 5">1348a</strain>
    </source>
</reference>
<dbReference type="InterPro" id="IPR036188">
    <property type="entry name" value="FAD/NAD-bd_sf"/>
</dbReference>
<evidence type="ECO:0000259" key="3">
    <source>
        <dbReference type="PROSITE" id="PS00624"/>
    </source>
</evidence>
<dbReference type="SUPFAM" id="SSF51905">
    <property type="entry name" value="FAD/NAD(P)-binding domain"/>
    <property type="match status" value="1"/>
</dbReference>
<feature type="domain" description="Glucose-methanol-choline oxidoreductase N-terminal" evidence="3">
    <location>
        <begin position="282"/>
        <end position="296"/>
    </location>
</feature>
<dbReference type="GO" id="GO:0016614">
    <property type="term" value="F:oxidoreductase activity, acting on CH-OH group of donors"/>
    <property type="evidence" value="ECO:0007669"/>
    <property type="project" value="InterPro"/>
</dbReference>
<keyword evidence="5" id="KW-1185">Reference proteome</keyword>
<dbReference type="Proteomes" id="UP000224854">
    <property type="component" value="Unassembled WGS sequence"/>
</dbReference>
<accession>A0A2C5XLI4</accession>
<comment type="similarity">
    <text evidence="1">Belongs to the GMC oxidoreductase family.</text>
</comment>
<dbReference type="Pfam" id="PF05199">
    <property type="entry name" value="GMC_oxred_C"/>
    <property type="match status" value="1"/>
</dbReference>
<proteinExistence type="inferred from homology"/>
<dbReference type="OrthoDB" id="269227at2759"/>
<gene>
    <name evidence="4" type="ORF">CDD82_4077</name>
</gene>
<sequence>MEEAYDYIIVGGGTAGLVVAARLSEDASTRVAVIEAGGDKSSDPLVSTPNLMTALYGKQEYGWSFISTPQPSLNGRTIPQPRGRMLGGTSSLNYSMLAYPSKASLDAWSALGNEGWNYDVLAPYFRKFANTHPPSQNAKEFCRIDETYSQDISDQENGPVSLSYGHGFGPSNAAWFDAFDNLGLKMKSDPRTEAAIGAFQHAATIDPATRTRVSSASAYLTSDARSRENLTILTNTLVTKIVLEAVEASPDVDLLAKGVHVQSPDGSVHLMIAEKEVILAAGALHTPQILELSGIGGREILEKHGVPVLIDNPNVGEHLQDHPLVPENFEVVDGVATMDLLRDPAIMQAVAAQYQASRDGPLGQHVISSAYISMGASCGTWTPEARRQLLDKHLGDTTKRREAERRVIRGIIENEHEATYHYIFFPGQITILEHPAHLGEYLVPCLPQNCVVIMTSLNHPFSRGSCHILSPNIHDKPVWEPNYNQEKIDLELLARGVLFSSKMAATEPLRSLFKQGGKHTYEGDNLDEAREVVRRQQVSVYHLCSSAAMMPREAGGVVDARLRVYGVKNLRVVDASMFPLQVRGNIQSTVYAVAERAADIIKEDKEKG</sequence>
<evidence type="ECO:0000256" key="2">
    <source>
        <dbReference type="PIRSR" id="PIRSR000137-2"/>
    </source>
</evidence>
<name>A0A2C5XLI4_9HYPO</name>
<protein>
    <recommendedName>
        <fullName evidence="3">Glucose-methanol-choline oxidoreductase N-terminal domain-containing protein</fullName>
    </recommendedName>
</protein>
<dbReference type="AlphaFoldDB" id="A0A2C5XLI4"/>
<dbReference type="GO" id="GO:0050660">
    <property type="term" value="F:flavin adenine dinucleotide binding"/>
    <property type="evidence" value="ECO:0007669"/>
    <property type="project" value="InterPro"/>
</dbReference>
<feature type="binding site" evidence="2">
    <location>
        <position position="89"/>
    </location>
    <ligand>
        <name>FAD</name>
        <dbReference type="ChEBI" id="CHEBI:57692"/>
    </ligand>
</feature>
<dbReference type="PANTHER" id="PTHR11552:SF210">
    <property type="entry name" value="GLUCOSE-METHANOL-CHOLINE OXIDOREDUCTASE N-TERMINAL DOMAIN-CONTAINING PROTEIN-RELATED"/>
    <property type="match status" value="1"/>
</dbReference>
<dbReference type="PIRSF" id="PIRSF000137">
    <property type="entry name" value="Alcohol_oxidase"/>
    <property type="match status" value="1"/>
</dbReference>
<keyword evidence="2" id="KW-0285">Flavoprotein</keyword>
<organism evidence="4 5">
    <name type="scientific">Ophiocordyceps australis</name>
    <dbReference type="NCBI Taxonomy" id="1399860"/>
    <lineage>
        <taxon>Eukaryota</taxon>
        <taxon>Fungi</taxon>
        <taxon>Dikarya</taxon>
        <taxon>Ascomycota</taxon>
        <taxon>Pezizomycotina</taxon>
        <taxon>Sordariomycetes</taxon>
        <taxon>Hypocreomycetidae</taxon>
        <taxon>Hypocreales</taxon>
        <taxon>Ophiocordycipitaceae</taxon>
        <taxon>Ophiocordyceps</taxon>
    </lineage>
</organism>
<dbReference type="EMBL" id="NJEU01000329">
    <property type="protein sequence ID" value="PHH76209.1"/>
    <property type="molecule type" value="Genomic_DNA"/>
</dbReference>
<dbReference type="InterPro" id="IPR007867">
    <property type="entry name" value="GMC_OxRtase_C"/>
</dbReference>
<dbReference type="Gene3D" id="3.30.560.10">
    <property type="entry name" value="Glucose Oxidase, domain 3"/>
    <property type="match status" value="1"/>
</dbReference>
<evidence type="ECO:0000313" key="4">
    <source>
        <dbReference type="EMBL" id="PHH76209.1"/>
    </source>
</evidence>
<comment type="cofactor">
    <cofactor evidence="2">
        <name>FAD</name>
        <dbReference type="ChEBI" id="CHEBI:57692"/>
    </cofactor>
</comment>
<feature type="binding site" evidence="2">
    <location>
        <position position="238"/>
    </location>
    <ligand>
        <name>FAD</name>
        <dbReference type="ChEBI" id="CHEBI:57692"/>
    </ligand>
</feature>
<evidence type="ECO:0000313" key="5">
    <source>
        <dbReference type="Proteomes" id="UP000224854"/>
    </source>
</evidence>
<dbReference type="Pfam" id="PF00732">
    <property type="entry name" value="GMC_oxred_N"/>
    <property type="match status" value="1"/>
</dbReference>
<dbReference type="Gene3D" id="3.50.50.60">
    <property type="entry name" value="FAD/NAD(P)-binding domain"/>
    <property type="match status" value="1"/>
</dbReference>
<dbReference type="InterPro" id="IPR012132">
    <property type="entry name" value="GMC_OxRdtase"/>
</dbReference>
<evidence type="ECO:0000256" key="1">
    <source>
        <dbReference type="ARBA" id="ARBA00010790"/>
    </source>
</evidence>
<dbReference type="PROSITE" id="PS00624">
    <property type="entry name" value="GMC_OXRED_2"/>
    <property type="match status" value="1"/>
</dbReference>
<comment type="caution">
    <text evidence="4">The sequence shown here is derived from an EMBL/GenBank/DDBJ whole genome shotgun (WGS) entry which is preliminary data.</text>
</comment>
<dbReference type="SUPFAM" id="SSF54373">
    <property type="entry name" value="FAD-linked reductases, C-terminal domain"/>
    <property type="match status" value="1"/>
</dbReference>
<dbReference type="InterPro" id="IPR000172">
    <property type="entry name" value="GMC_OxRdtase_N"/>
</dbReference>